<comment type="subunit">
    <text evidence="7">Forms oligomers.</text>
</comment>
<protein>
    <recommendedName>
        <fullName evidence="1 7">Transcriptional regulator MraZ</fullName>
    </recommendedName>
</protein>
<dbReference type="PANTHER" id="PTHR34701">
    <property type="entry name" value="TRANSCRIPTIONAL REGULATOR MRAZ"/>
    <property type="match status" value="1"/>
</dbReference>
<comment type="subcellular location">
    <subcellularLocation>
        <location evidence="7">Cytoplasm</location>
        <location evidence="7">Nucleoid</location>
    </subcellularLocation>
</comment>
<evidence type="ECO:0000313" key="10">
    <source>
        <dbReference type="Proteomes" id="UP001214250"/>
    </source>
</evidence>
<dbReference type="PANTHER" id="PTHR34701:SF1">
    <property type="entry name" value="TRANSCRIPTIONAL REGULATOR MRAZ"/>
    <property type="match status" value="1"/>
</dbReference>
<organism evidence="9 10">
    <name type="scientific">Lentisphaera profundi</name>
    <dbReference type="NCBI Taxonomy" id="1658616"/>
    <lineage>
        <taxon>Bacteria</taxon>
        <taxon>Pseudomonadati</taxon>
        <taxon>Lentisphaerota</taxon>
        <taxon>Lentisphaeria</taxon>
        <taxon>Lentisphaerales</taxon>
        <taxon>Lentisphaeraceae</taxon>
        <taxon>Lentisphaera</taxon>
    </lineage>
</organism>
<dbReference type="Pfam" id="PF02381">
    <property type="entry name" value="MraZ"/>
    <property type="match status" value="1"/>
</dbReference>
<evidence type="ECO:0000256" key="7">
    <source>
        <dbReference type="HAMAP-Rule" id="MF_01008"/>
    </source>
</evidence>
<accession>A0ABY7VR14</accession>
<comment type="similarity">
    <text evidence="7">Belongs to the MraZ family.</text>
</comment>
<reference evidence="9 10" key="1">
    <citation type="submission" date="2023-02" db="EMBL/GenBank/DDBJ databases">
        <title>Genome sequence of Lentisphaera profundi SAORIC-696.</title>
        <authorList>
            <person name="Kim e."/>
            <person name="Cho J.-C."/>
            <person name="Choi A."/>
            <person name="Kang I."/>
        </authorList>
    </citation>
    <scope>NUCLEOTIDE SEQUENCE [LARGE SCALE GENOMIC DNA]</scope>
    <source>
        <strain evidence="9 10">SAORIC-696</strain>
    </source>
</reference>
<evidence type="ECO:0000256" key="5">
    <source>
        <dbReference type="ARBA" id="ARBA00023125"/>
    </source>
</evidence>
<dbReference type="InterPro" id="IPR035642">
    <property type="entry name" value="MraZ_N"/>
</dbReference>
<dbReference type="Gene3D" id="3.40.1550.20">
    <property type="entry name" value="Transcriptional regulator MraZ domain"/>
    <property type="match status" value="1"/>
</dbReference>
<dbReference type="CDD" id="cd16321">
    <property type="entry name" value="MraZ_C"/>
    <property type="match status" value="1"/>
</dbReference>
<evidence type="ECO:0000256" key="6">
    <source>
        <dbReference type="ARBA" id="ARBA00023163"/>
    </source>
</evidence>
<name>A0ABY7VR14_9BACT</name>
<keyword evidence="6 7" id="KW-0804">Transcription</keyword>
<dbReference type="InterPro" id="IPR037914">
    <property type="entry name" value="SpoVT-AbrB_sf"/>
</dbReference>
<dbReference type="RefSeq" id="WP_274149397.1">
    <property type="nucleotide sequence ID" value="NZ_CP117811.1"/>
</dbReference>
<dbReference type="InterPro" id="IPR020603">
    <property type="entry name" value="MraZ_dom"/>
</dbReference>
<evidence type="ECO:0000259" key="8">
    <source>
        <dbReference type="PROSITE" id="PS51740"/>
    </source>
</evidence>
<proteinExistence type="inferred from homology"/>
<dbReference type="Proteomes" id="UP001214250">
    <property type="component" value="Chromosome 1"/>
</dbReference>
<dbReference type="SUPFAM" id="SSF89447">
    <property type="entry name" value="AbrB/MazE/MraZ-like"/>
    <property type="match status" value="1"/>
</dbReference>
<dbReference type="CDD" id="cd16320">
    <property type="entry name" value="MraZ_N"/>
    <property type="match status" value="1"/>
</dbReference>
<dbReference type="InterPro" id="IPR003444">
    <property type="entry name" value="MraZ"/>
</dbReference>
<dbReference type="InterPro" id="IPR038619">
    <property type="entry name" value="MraZ_sf"/>
</dbReference>
<evidence type="ECO:0000256" key="4">
    <source>
        <dbReference type="ARBA" id="ARBA00023015"/>
    </source>
</evidence>
<keyword evidence="4 7" id="KW-0805">Transcription regulation</keyword>
<keyword evidence="3" id="KW-0677">Repeat</keyword>
<gene>
    <name evidence="7" type="primary">mraZ</name>
    <name evidence="9" type="ORF">PQO03_08105</name>
</gene>
<keyword evidence="5 7" id="KW-0238">DNA-binding</keyword>
<sequence length="158" mass="17652">MSSDEIIFTGEFEHSVDTQRRLAIPRSWRGGEGSRMYLLPGKDKMIQIIPEYMFAVLRERLKKVSFTNPKMARALAAFGAKIQEVQCDKQGRVPLPAKMKAHAGIKSDAVLVGAVTTAQIWAKDEWEASQEDEMDPYAMLDGLMNQDVSLDDLFGANS</sequence>
<dbReference type="EMBL" id="CP117811">
    <property type="protein sequence ID" value="WDE95680.1"/>
    <property type="molecule type" value="Genomic_DNA"/>
</dbReference>
<keyword evidence="2 7" id="KW-0963">Cytoplasm</keyword>
<feature type="domain" description="SpoVT-AbrB" evidence="8">
    <location>
        <begin position="82"/>
        <end position="125"/>
    </location>
</feature>
<evidence type="ECO:0000256" key="2">
    <source>
        <dbReference type="ARBA" id="ARBA00022490"/>
    </source>
</evidence>
<evidence type="ECO:0000256" key="3">
    <source>
        <dbReference type="ARBA" id="ARBA00022737"/>
    </source>
</evidence>
<dbReference type="InterPro" id="IPR007159">
    <property type="entry name" value="SpoVT-AbrB_dom"/>
</dbReference>
<dbReference type="InterPro" id="IPR035644">
    <property type="entry name" value="MraZ_C"/>
</dbReference>
<evidence type="ECO:0000256" key="1">
    <source>
        <dbReference type="ARBA" id="ARBA00013860"/>
    </source>
</evidence>
<keyword evidence="10" id="KW-1185">Reference proteome</keyword>
<evidence type="ECO:0000313" key="9">
    <source>
        <dbReference type="EMBL" id="WDE95680.1"/>
    </source>
</evidence>
<dbReference type="HAMAP" id="MF_01008">
    <property type="entry name" value="MraZ"/>
    <property type="match status" value="1"/>
</dbReference>
<dbReference type="PROSITE" id="PS51740">
    <property type="entry name" value="SPOVT_ABRB"/>
    <property type="match status" value="1"/>
</dbReference>